<comment type="caution">
    <text evidence="4">The sequence shown here is derived from an EMBL/GenBank/DDBJ whole genome shotgun (WGS) entry which is preliminary data.</text>
</comment>
<evidence type="ECO:0000256" key="2">
    <source>
        <dbReference type="SAM" id="Phobius"/>
    </source>
</evidence>
<dbReference type="EC" id="3.4.23.-" evidence="4"/>
<dbReference type="Proteomes" id="UP001237595">
    <property type="component" value="Unassembled WGS sequence"/>
</dbReference>
<accession>A0ABT6PHH3</accession>
<feature type="transmembrane region" description="Helical" evidence="2">
    <location>
        <begin position="139"/>
        <end position="170"/>
    </location>
</feature>
<feature type="transmembrane region" description="Helical" evidence="2">
    <location>
        <begin position="83"/>
        <end position="100"/>
    </location>
</feature>
<dbReference type="PANTHER" id="PTHR30487:SF0">
    <property type="entry name" value="PREPILIN LEADER PEPTIDASE_N-METHYLTRANSFERASE-RELATED"/>
    <property type="match status" value="1"/>
</dbReference>
<dbReference type="RefSeq" id="WP_281453801.1">
    <property type="nucleotide sequence ID" value="NZ_JASAOF010000001.1"/>
</dbReference>
<feature type="transmembrane region" description="Helical" evidence="2">
    <location>
        <begin position="53"/>
        <end position="71"/>
    </location>
</feature>
<keyword evidence="5" id="KW-1185">Reference proteome</keyword>
<organism evidence="4 5">
    <name type="scientific">Saccharopolyspora ipomoeae</name>
    <dbReference type="NCBI Taxonomy" id="3042027"/>
    <lineage>
        <taxon>Bacteria</taxon>
        <taxon>Bacillati</taxon>
        <taxon>Actinomycetota</taxon>
        <taxon>Actinomycetes</taxon>
        <taxon>Pseudonocardiales</taxon>
        <taxon>Pseudonocardiaceae</taxon>
        <taxon>Saccharopolyspora</taxon>
    </lineage>
</organism>
<evidence type="ECO:0000313" key="5">
    <source>
        <dbReference type="Proteomes" id="UP001237595"/>
    </source>
</evidence>
<dbReference type="EMBL" id="JASAOF010000001">
    <property type="protein sequence ID" value="MDI2027441.1"/>
    <property type="molecule type" value="Genomic_DNA"/>
</dbReference>
<dbReference type="InterPro" id="IPR000045">
    <property type="entry name" value="Prepilin_IV_endopep_pep"/>
</dbReference>
<sequence length="195" mass="20173">MSALFLGVAGVLAGRGGRRWLGRLPRGALVRAGWCEVAVACAWVVTALREPPWWWMPLSLLVGWGGVLLGACDLRVHRLPDALTLPAYPVVAVLLGLAAAHRPGVVLGSVAGLGLFGGTYWVVRLVAPTSMGAGDVKLAGVLGMVVGSVSVQSVLAVMVAAALLTLVGVLSRRTRAVAHGPALLLPSWLVTLGWP</sequence>
<gene>
    <name evidence="4" type="ORF">QFW96_02410</name>
</gene>
<dbReference type="GO" id="GO:0016787">
    <property type="term" value="F:hydrolase activity"/>
    <property type="evidence" value="ECO:0007669"/>
    <property type="project" value="UniProtKB-KW"/>
</dbReference>
<keyword evidence="4" id="KW-0378">Hydrolase</keyword>
<dbReference type="Pfam" id="PF01478">
    <property type="entry name" value="Peptidase_A24"/>
    <property type="match status" value="1"/>
</dbReference>
<evidence type="ECO:0000313" key="4">
    <source>
        <dbReference type="EMBL" id="MDI2027441.1"/>
    </source>
</evidence>
<dbReference type="InterPro" id="IPR050882">
    <property type="entry name" value="Prepilin_peptidase/N-MTase"/>
</dbReference>
<protein>
    <submittedName>
        <fullName evidence="4">A24 family peptidase</fullName>
        <ecNumber evidence="4">3.4.23.-</ecNumber>
    </submittedName>
</protein>
<feature type="transmembrane region" description="Helical" evidence="2">
    <location>
        <begin position="106"/>
        <end position="127"/>
    </location>
</feature>
<evidence type="ECO:0000256" key="1">
    <source>
        <dbReference type="ARBA" id="ARBA00005801"/>
    </source>
</evidence>
<keyword evidence="2" id="KW-0812">Transmembrane</keyword>
<reference evidence="4 5" key="1">
    <citation type="submission" date="2023-04" db="EMBL/GenBank/DDBJ databases">
        <title>Draft genome sequence of Saccharopolyspora sp. TS4A08 isolated from sweet potato rhizospheric soil.</title>
        <authorList>
            <person name="Suksaard P."/>
            <person name="Duangmal K."/>
        </authorList>
    </citation>
    <scope>NUCLEOTIDE SEQUENCE [LARGE SCALE GENOMIC DNA]</scope>
    <source>
        <strain evidence="4 5">TS4A08</strain>
    </source>
</reference>
<proteinExistence type="inferred from homology"/>
<dbReference type="Gene3D" id="1.20.120.1220">
    <property type="match status" value="1"/>
</dbReference>
<feature type="domain" description="Prepilin type IV endopeptidase peptidase" evidence="3">
    <location>
        <begin position="64"/>
        <end position="166"/>
    </location>
</feature>
<evidence type="ECO:0000259" key="3">
    <source>
        <dbReference type="Pfam" id="PF01478"/>
    </source>
</evidence>
<name>A0ABT6PHH3_9PSEU</name>
<comment type="similarity">
    <text evidence="1">Belongs to the peptidase A24 family.</text>
</comment>
<keyword evidence="2" id="KW-1133">Transmembrane helix</keyword>
<dbReference type="PANTHER" id="PTHR30487">
    <property type="entry name" value="TYPE 4 PREPILIN-LIKE PROTEINS LEADER PEPTIDE-PROCESSING ENZYME"/>
    <property type="match status" value="1"/>
</dbReference>
<keyword evidence="2" id="KW-0472">Membrane</keyword>